<keyword evidence="2" id="KW-0542">Nucleomorph</keyword>
<dbReference type="GeneID" id="5788290"/>
<dbReference type="PANTHER" id="PTHR12826">
    <property type="entry name" value="RIBONUCLEASE Y"/>
    <property type="match status" value="1"/>
</dbReference>
<dbReference type="InterPro" id="IPR036612">
    <property type="entry name" value="KH_dom_type_1_sf"/>
</dbReference>
<sequence>MNSKFECFINVKKKSKIAVDKNKIKKLKKIWYNIYFIFRNVLKSYISMNLKKKKIEILCDTKLSVYSKNFETFFDALCVGFSVKDSSVLLLSDRILFIKVSLENLVDKKYRRKFLIMNLIGKNGIIKTIIENSLNIRIKIYCNSIYIISTYKNFNLFRKLMHNSKFKNPVQIQTQIGKLLKDVH</sequence>
<dbReference type="AlphaFoldDB" id="Q3LVW3"/>
<geneLocation type="nucleomorph" evidence="2"/>
<accession>Q3LVW3</accession>
<evidence type="ECO:0000256" key="1">
    <source>
        <dbReference type="ARBA" id="ARBA00022884"/>
    </source>
</evidence>
<dbReference type="Gene3D" id="3.30.1370.10">
    <property type="entry name" value="K Homology domain, type 1"/>
    <property type="match status" value="1"/>
</dbReference>
<evidence type="ECO:0000313" key="3">
    <source>
        <dbReference type="Proteomes" id="UP000243425"/>
    </source>
</evidence>
<dbReference type="EMBL" id="DQ158858">
    <property type="protein sequence ID" value="ABA27402.1"/>
    <property type="molecule type" value="Genomic_DNA"/>
</dbReference>
<dbReference type="RefSeq" id="XP_001713014.1">
    <property type="nucleotide sequence ID" value="XM_001712962.1"/>
</dbReference>
<dbReference type="Proteomes" id="UP000243425">
    <property type="component" value="Nucleomorph 3"/>
</dbReference>
<keyword evidence="1" id="KW-0694">RNA-binding</keyword>
<dbReference type="PANTHER" id="PTHR12826:SF13">
    <property type="entry name" value="RNA-BINDING PROTEIN PNO1"/>
    <property type="match status" value="1"/>
</dbReference>
<proteinExistence type="predicted"/>
<organism evidence="2 3">
    <name type="scientific">Bigelowiella natans</name>
    <name type="common">Pedinomonas minutissima</name>
    <name type="synonym">Chlorarachnion sp. (strain CCMP621)</name>
    <dbReference type="NCBI Taxonomy" id="227086"/>
    <lineage>
        <taxon>Eukaryota</taxon>
        <taxon>Sar</taxon>
        <taxon>Rhizaria</taxon>
        <taxon>Cercozoa</taxon>
        <taxon>Chlorarachniophyceae</taxon>
        <taxon>Bigelowiella</taxon>
    </lineage>
</organism>
<name>Q3LVW3_BIGNA</name>
<reference evidence="2 3" key="1">
    <citation type="journal article" date="2006" name="Proc. Natl. Acad. Sci. U.S.A.">
        <title>Complete nucleotide sequence of the chlorarachniophyte nucleomorph: nature's smallest nucleus.</title>
        <authorList>
            <person name="Gilson P.R."/>
            <person name="Su V."/>
            <person name="Slamovits C.H."/>
            <person name="Reith M.E."/>
            <person name="Keeling P.J."/>
            <person name="McFadden G.I."/>
        </authorList>
    </citation>
    <scope>NUCLEOTIDE SEQUENCE [LARGE SCALE GENOMIC DNA]</scope>
    <source>
        <strain evidence="3">CCMP621</strain>
    </source>
</reference>
<evidence type="ECO:0000313" key="2">
    <source>
        <dbReference type="EMBL" id="ABA27402.1"/>
    </source>
</evidence>
<protein>
    <submittedName>
        <fullName evidence="2">Uncharacterized protein</fullName>
    </submittedName>
</protein>
<dbReference type="GO" id="GO:0003723">
    <property type="term" value="F:RNA binding"/>
    <property type="evidence" value="ECO:0007669"/>
    <property type="project" value="UniProtKB-KW"/>
</dbReference>